<dbReference type="OrthoDB" id="427929at2759"/>
<dbReference type="EMBL" id="CAJNDS010002046">
    <property type="protein sequence ID" value="CAE7297936.1"/>
    <property type="molecule type" value="Genomic_DNA"/>
</dbReference>
<dbReference type="Proteomes" id="UP000604046">
    <property type="component" value="Unassembled WGS sequence"/>
</dbReference>
<evidence type="ECO:0000313" key="3">
    <source>
        <dbReference type="Proteomes" id="UP000604046"/>
    </source>
</evidence>
<protein>
    <submittedName>
        <fullName evidence="2">Uncharacterized protein</fullName>
    </submittedName>
</protein>
<accession>A0A812NLH7</accession>
<evidence type="ECO:0000256" key="1">
    <source>
        <dbReference type="SAM" id="Phobius"/>
    </source>
</evidence>
<keyword evidence="3" id="KW-1185">Reference proteome</keyword>
<feature type="transmembrane region" description="Helical" evidence="1">
    <location>
        <begin position="118"/>
        <end position="136"/>
    </location>
</feature>
<feature type="transmembrane region" description="Helical" evidence="1">
    <location>
        <begin position="143"/>
        <end position="162"/>
    </location>
</feature>
<organism evidence="2 3">
    <name type="scientific">Symbiodinium natans</name>
    <dbReference type="NCBI Taxonomy" id="878477"/>
    <lineage>
        <taxon>Eukaryota</taxon>
        <taxon>Sar</taxon>
        <taxon>Alveolata</taxon>
        <taxon>Dinophyceae</taxon>
        <taxon>Suessiales</taxon>
        <taxon>Symbiodiniaceae</taxon>
        <taxon>Symbiodinium</taxon>
    </lineage>
</organism>
<evidence type="ECO:0000313" key="2">
    <source>
        <dbReference type="EMBL" id="CAE7297936.1"/>
    </source>
</evidence>
<comment type="caution">
    <text evidence="2">The sequence shown here is derived from an EMBL/GenBank/DDBJ whole genome shotgun (WGS) entry which is preliminary data.</text>
</comment>
<reference evidence="2" key="1">
    <citation type="submission" date="2021-02" db="EMBL/GenBank/DDBJ databases">
        <authorList>
            <person name="Dougan E. K."/>
            <person name="Rhodes N."/>
            <person name="Thang M."/>
            <person name="Chan C."/>
        </authorList>
    </citation>
    <scope>NUCLEOTIDE SEQUENCE</scope>
</reference>
<keyword evidence="1" id="KW-0812">Transmembrane</keyword>
<dbReference type="AlphaFoldDB" id="A0A812NLH7"/>
<feature type="transmembrane region" description="Helical" evidence="1">
    <location>
        <begin position="17"/>
        <end position="35"/>
    </location>
</feature>
<keyword evidence="1" id="KW-0472">Membrane</keyword>
<name>A0A812NLH7_9DINO</name>
<feature type="transmembrane region" description="Helical" evidence="1">
    <location>
        <begin position="77"/>
        <end position="98"/>
    </location>
</feature>
<keyword evidence="1" id="KW-1133">Transmembrane helix</keyword>
<gene>
    <name evidence="2" type="ORF">SNAT2548_LOCUS15683</name>
</gene>
<proteinExistence type="predicted"/>
<sequence length="605" mass="66498">MAILFGDQHRLYSQYEALVTSGLQILPILLIPALLTNIQRAANFQESPWSGAYVTSKYSTEVQEKVMKVVMTRRKQFGRALADSSSFMCLLYFLFVWAQAARTSPADVADFDRLLLPVHLVVMYLCALFQGGFIEFSDLSNTWLGIVLNATMIVGQFCINSWSDAVAYREELFIACRLFAGCIFCDHRKALGCEVFFIGLHILKSASGGGFTGGCLEFGLLLLSSTSRWVIWYALEHFVKQFTGMMIQSADASASLAAFRAVLSSQCDAEAYLGEDLCFVDPSEKLAHFFQVKSEELRNRCVTEFMSEEDKERLLKVVQSSVEGRCDESAGACGDPQTAQCLTVTLETGNGRKVETQLCLGSGPATLGQGVSHVVALNEVRDIPTTLFAAEGSLDDVIPQDAAHLLPQSIEESEKLDSSVAPAVPLNAETLAFHAWSLDAPSKPCGVVHSVALRIEPSTMEVCDITLSVKSKGNRLAKERRVALRECIVPGVWQDVNDWIAKSLSDGVSQAPAIVPFVFPKMATQVLAARRAELQWVRSPGHTKELLLTLCDIRIRRFQERSLHRAVGRGTRSDVSRESLVSGIPASDGSAHLRPWAPPRASRYL</sequence>